<comment type="caution">
    <text evidence="1">The sequence shown here is derived from an EMBL/GenBank/DDBJ whole genome shotgun (WGS) entry which is preliminary data.</text>
</comment>
<evidence type="ECO:0000313" key="2">
    <source>
        <dbReference type="Proteomes" id="UP001500957"/>
    </source>
</evidence>
<dbReference type="Gene3D" id="1.20.5.340">
    <property type="match status" value="1"/>
</dbReference>
<protein>
    <submittedName>
        <fullName evidence="1">Uncharacterized protein</fullName>
    </submittedName>
</protein>
<organism evidence="1 2">
    <name type="scientific">Sporichthya brevicatena</name>
    <dbReference type="NCBI Taxonomy" id="171442"/>
    <lineage>
        <taxon>Bacteria</taxon>
        <taxon>Bacillati</taxon>
        <taxon>Actinomycetota</taxon>
        <taxon>Actinomycetes</taxon>
        <taxon>Sporichthyales</taxon>
        <taxon>Sporichthyaceae</taxon>
        <taxon>Sporichthya</taxon>
    </lineage>
</organism>
<evidence type="ECO:0000313" key="1">
    <source>
        <dbReference type="EMBL" id="GAA0616443.1"/>
    </source>
</evidence>
<dbReference type="Proteomes" id="UP001500957">
    <property type="component" value="Unassembled WGS sequence"/>
</dbReference>
<sequence length="113" mass="12678">MASNEELEQRVAALELKFAVSEGGHDAVIGLLKDQSRTLAAHQAWLDQVDARLAGHDARFDQIDARLAGHDARFDQIDARLTAHDARFDQVDRTLVEHGTKLDVIVDWIQRQP</sequence>
<name>A0ABN1GQH1_9ACTN</name>
<accession>A0ABN1GQH1</accession>
<dbReference type="SUPFAM" id="SSF57997">
    <property type="entry name" value="Tropomyosin"/>
    <property type="match status" value="1"/>
</dbReference>
<gene>
    <name evidence="1" type="ORF">GCM10009547_18120</name>
</gene>
<keyword evidence="2" id="KW-1185">Reference proteome</keyword>
<reference evidence="1 2" key="1">
    <citation type="journal article" date="2019" name="Int. J. Syst. Evol. Microbiol.">
        <title>The Global Catalogue of Microorganisms (GCM) 10K type strain sequencing project: providing services to taxonomists for standard genome sequencing and annotation.</title>
        <authorList>
            <consortium name="The Broad Institute Genomics Platform"/>
            <consortium name="The Broad Institute Genome Sequencing Center for Infectious Disease"/>
            <person name="Wu L."/>
            <person name="Ma J."/>
        </authorList>
    </citation>
    <scope>NUCLEOTIDE SEQUENCE [LARGE SCALE GENOMIC DNA]</scope>
    <source>
        <strain evidence="1 2">JCM 10671</strain>
    </source>
</reference>
<dbReference type="EMBL" id="BAAAHE010000014">
    <property type="protein sequence ID" value="GAA0616443.1"/>
    <property type="molecule type" value="Genomic_DNA"/>
</dbReference>
<proteinExistence type="predicted"/>
<dbReference type="RefSeq" id="WP_344603826.1">
    <property type="nucleotide sequence ID" value="NZ_BAAAHE010000014.1"/>
</dbReference>